<comment type="subcellular location">
    <subcellularLocation>
        <location evidence="6 9">Cytoplasm</location>
    </subcellularLocation>
</comment>
<reference evidence="10 11" key="1">
    <citation type="submission" date="2018-05" db="EMBL/GenBank/DDBJ databases">
        <title>Complete genome sequence of Massilia oculi sp. nov. CCUG 43427T (=DSM 26321T), the type strain of M. oculi, and comparison with genome sequences of other Massilia strains.</title>
        <authorList>
            <person name="Zhu B."/>
        </authorList>
    </citation>
    <scope>NUCLEOTIDE SEQUENCE [LARGE SCALE GENOMIC DNA]</scope>
    <source>
        <strain evidence="10 11">CCUG 43427</strain>
    </source>
</reference>
<dbReference type="EMBL" id="CP029343">
    <property type="protein sequence ID" value="AWL05862.1"/>
    <property type="molecule type" value="Genomic_DNA"/>
</dbReference>
<dbReference type="OrthoDB" id="9806955at2"/>
<comment type="similarity">
    <text evidence="6 7">Belongs to the PAL/histidase family.</text>
</comment>
<keyword evidence="6" id="KW-0963">Cytoplasm</keyword>
<gene>
    <name evidence="6 10" type="primary">hutH</name>
    <name evidence="10" type="ORF">DIR46_16470</name>
</gene>
<sequence>MNDTNHSLTLQPGELRLADLRAVWAGHQRLDLATRAWDDIAASAATVDAIVAKGDPAYGINTGFGILAKAHIPIEQLATLQRNLILSHAVGTGELLPDSIVRLILLTKIGSLARGYSGVRPVIVETLVALYNANIMPAIPCQGSVGASGDLAPLAHMTLAMLGVGQVRHNGVLVEAGDALRAAGIEPVTLAAKEGLALINGTQVSTALALHGLFMAERLLEAAMVTGSLSVDAARGSDAPFDPRIHAVRGQPGQIAAAKIYRELVAGSAIRASHLVGDERVQDPYSLRCQPQVMGAVMDLIANAGRTLLIEANAVTDNPLLFDGGEIISGGNFHAEPVAFAADTLALAIAEIGALAERRIALLIDANLSGLPAFLVREPGLNSGFMIAHVTAAALASENKSLAHPASVDSLPTSANQEDHVSMATFAARRLDHMAHNTAVIVGIELLAAGQGIEFHRPLKSSETLESVHAQLRQQVAPYDADRFFAPDIEAARKLVVDGALSASCKALFTVLHP</sequence>
<dbReference type="HAMAP" id="MF_00229">
    <property type="entry name" value="His_ammonia_lyase"/>
    <property type="match status" value="1"/>
</dbReference>
<evidence type="ECO:0000256" key="6">
    <source>
        <dbReference type="HAMAP-Rule" id="MF_00229"/>
    </source>
</evidence>
<evidence type="ECO:0000256" key="3">
    <source>
        <dbReference type="ARBA" id="ARBA00022808"/>
    </source>
</evidence>
<dbReference type="FunFam" id="1.10.275.10:FF:000005">
    <property type="entry name" value="Histidine ammonia-lyase"/>
    <property type="match status" value="1"/>
</dbReference>
<dbReference type="NCBIfam" id="NF006871">
    <property type="entry name" value="PRK09367.1"/>
    <property type="match status" value="1"/>
</dbReference>
<dbReference type="Gene3D" id="1.20.200.10">
    <property type="entry name" value="Fumarase/aspartase (Central domain)"/>
    <property type="match status" value="1"/>
</dbReference>
<dbReference type="PROSITE" id="PS00488">
    <property type="entry name" value="PAL_HISTIDASE"/>
    <property type="match status" value="1"/>
</dbReference>
<dbReference type="KEGG" id="mtim:DIR46_16470"/>
<dbReference type="InterPro" id="IPR022313">
    <property type="entry name" value="Phe/His_NH3-lyase_AS"/>
</dbReference>
<dbReference type="GO" id="GO:0019557">
    <property type="term" value="P:L-histidine catabolic process to glutamate and formate"/>
    <property type="evidence" value="ECO:0007669"/>
    <property type="project" value="UniProtKB-UniPathway"/>
</dbReference>
<protein>
    <recommendedName>
        <fullName evidence="2 6">Histidine ammonia-lyase</fullName>
        <shortName evidence="6">Histidase</shortName>
        <ecNumber evidence="2 6">4.3.1.3</ecNumber>
    </recommendedName>
</protein>
<dbReference type="NCBIfam" id="TIGR01225">
    <property type="entry name" value="hutH"/>
    <property type="match status" value="1"/>
</dbReference>
<keyword evidence="3 6" id="KW-0369">Histidine metabolism</keyword>
<dbReference type="InterPro" id="IPR001106">
    <property type="entry name" value="Aromatic_Lyase"/>
</dbReference>
<feature type="modified residue" description="2,3-didehydroalanine (Ser)" evidence="6">
    <location>
        <position position="148"/>
    </location>
</feature>
<dbReference type="UniPathway" id="UPA00379">
    <property type="reaction ID" value="UER00549"/>
</dbReference>
<evidence type="ECO:0000256" key="1">
    <source>
        <dbReference type="ARBA" id="ARBA00005113"/>
    </source>
</evidence>
<dbReference type="GO" id="GO:0019556">
    <property type="term" value="P:L-histidine catabolic process to glutamate and formamide"/>
    <property type="evidence" value="ECO:0007669"/>
    <property type="project" value="UniProtKB-UniPathway"/>
</dbReference>
<dbReference type="Gene3D" id="1.10.275.10">
    <property type="entry name" value="Fumarase/aspartase (N-terminal domain)"/>
    <property type="match status" value="1"/>
</dbReference>
<dbReference type="FunFam" id="1.20.200.10:FF:000003">
    <property type="entry name" value="Histidine ammonia-lyase"/>
    <property type="match status" value="1"/>
</dbReference>
<evidence type="ECO:0000256" key="8">
    <source>
        <dbReference type="RuleBase" id="RU004479"/>
    </source>
</evidence>
<keyword evidence="11" id="KW-1185">Reference proteome</keyword>
<evidence type="ECO:0000256" key="4">
    <source>
        <dbReference type="ARBA" id="ARBA00023239"/>
    </source>
</evidence>
<dbReference type="InterPro" id="IPR005921">
    <property type="entry name" value="HutH"/>
</dbReference>
<evidence type="ECO:0000256" key="7">
    <source>
        <dbReference type="RuleBase" id="RU003954"/>
    </source>
</evidence>
<accession>A0A2S2DKH2</accession>
<dbReference type="InterPro" id="IPR024083">
    <property type="entry name" value="Fumarase/histidase_N"/>
</dbReference>
<dbReference type="Pfam" id="PF00221">
    <property type="entry name" value="Lyase_aromatic"/>
    <property type="match status" value="1"/>
</dbReference>
<keyword evidence="4 6" id="KW-0456">Lyase</keyword>
<comment type="pathway">
    <text evidence="1 6 8">Amino-acid degradation; L-histidine degradation into L-glutamate; N-formimidoyl-L-glutamate from L-histidine: step 1/3.</text>
</comment>
<dbReference type="AlphaFoldDB" id="A0A2S2DKH2"/>
<evidence type="ECO:0000313" key="11">
    <source>
        <dbReference type="Proteomes" id="UP000245820"/>
    </source>
</evidence>
<name>A0A2S2DKH2_9BURK</name>
<evidence type="ECO:0000256" key="5">
    <source>
        <dbReference type="ARBA" id="ARBA00049269"/>
    </source>
</evidence>
<evidence type="ECO:0000313" key="10">
    <source>
        <dbReference type="EMBL" id="AWL05862.1"/>
    </source>
</evidence>
<evidence type="ECO:0000256" key="9">
    <source>
        <dbReference type="RuleBase" id="RU004480"/>
    </source>
</evidence>
<dbReference type="GO" id="GO:0004397">
    <property type="term" value="F:histidine ammonia-lyase activity"/>
    <property type="evidence" value="ECO:0007669"/>
    <property type="project" value="UniProtKB-UniRule"/>
</dbReference>
<organism evidence="10 11">
    <name type="scientific">Massilia oculi</name>
    <dbReference type="NCBI Taxonomy" id="945844"/>
    <lineage>
        <taxon>Bacteria</taxon>
        <taxon>Pseudomonadati</taxon>
        <taxon>Pseudomonadota</taxon>
        <taxon>Betaproteobacteria</taxon>
        <taxon>Burkholderiales</taxon>
        <taxon>Oxalobacteraceae</taxon>
        <taxon>Telluria group</taxon>
        <taxon>Massilia</taxon>
    </lineage>
</organism>
<comment type="PTM">
    <text evidence="6">Contains an active site 4-methylidene-imidazol-5-one (MIO), which is formed autocatalytically by cyclization and dehydration of residues Ala-Ser-Gly.</text>
</comment>
<dbReference type="Proteomes" id="UP000245820">
    <property type="component" value="Chromosome"/>
</dbReference>
<dbReference type="EC" id="4.3.1.3" evidence="2 6"/>
<dbReference type="RefSeq" id="WP_109346189.1">
    <property type="nucleotide sequence ID" value="NZ_CP029343.1"/>
</dbReference>
<comment type="catalytic activity">
    <reaction evidence="5 6 8">
        <text>L-histidine = trans-urocanate + NH4(+)</text>
        <dbReference type="Rhea" id="RHEA:21232"/>
        <dbReference type="ChEBI" id="CHEBI:17771"/>
        <dbReference type="ChEBI" id="CHEBI:28938"/>
        <dbReference type="ChEBI" id="CHEBI:57595"/>
        <dbReference type="EC" id="4.3.1.3"/>
    </reaction>
</comment>
<evidence type="ECO:0000256" key="2">
    <source>
        <dbReference type="ARBA" id="ARBA00012994"/>
    </source>
</evidence>
<dbReference type="CDD" id="cd00332">
    <property type="entry name" value="PAL-HAL"/>
    <property type="match status" value="1"/>
</dbReference>
<proteinExistence type="inferred from homology"/>
<dbReference type="GO" id="GO:0005737">
    <property type="term" value="C:cytoplasm"/>
    <property type="evidence" value="ECO:0007669"/>
    <property type="project" value="UniProtKB-SubCell"/>
</dbReference>
<feature type="cross-link" description="5-imidazolinone (Ala-Gly)" evidence="6">
    <location>
        <begin position="147"/>
        <end position="149"/>
    </location>
</feature>
<dbReference type="InterPro" id="IPR008948">
    <property type="entry name" value="L-Aspartase-like"/>
</dbReference>
<dbReference type="SUPFAM" id="SSF48557">
    <property type="entry name" value="L-aspartase-like"/>
    <property type="match status" value="1"/>
</dbReference>
<dbReference type="PANTHER" id="PTHR10362">
    <property type="entry name" value="HISTIDINE AMMONIA-LYASE"/>
    <property type="match status" value="1"/>
</dbReference>